<sequence length="502" mass="56928">MQEKSVVIIGAGISGLKAASELYKLGYKSCVVLEARDRIGGRLYTVPGYKENKYDIGASWHHDTLINGLFLEELGLSKEERAHFVFDDDVAVIFDKDRGRVDNNPEMTLELLLEELIKFNELQFFEGLDVTDTSYFETIVKYLYERRDLLTDDQIKYLPQLARYMESWHGIDWKSMSSKCMEIAHQGRNAFVMNFDKIVKRISSTFPEEWLVMETEVTSIDTQGIKAVVKTNKGENYECDFVLVTIPQSILAHSLRPEPRKGRIEFTPPLTQKIQDAFKTAHYGALGKVVFEFEECCWSKKRSRALSLGKSSTDIINKVRDADDLASLIKRLDIDTEYKFEEGESWDFPLFFVNLAKHSDIPSLIMLMADPLTRHIESLDDKEKLYDFFEPVLAKLLEAFECSGSVTVDFDDKLKTGDQKGPILKNIFTTKWTQDDYALGAYSACVPGDDPLDLVLALTDNDGSKIRFAGEHTIMDGAGCAYGAWGSGKREAVFIAQKMGKI</sequence>
<evidence type="ECO:0000313" key="3">
    <source>
        <dbReference type="Proteomes" id="UP000191144"/>
    </source>
</evidence>
<dbReference type="InterPro" id="IPR036188">
    <property type="entry name" value="FAD/NAD-bd_sf"/>
</dbReference>
<dbReference type="OrthoDB" id="5046242at2759"/>
<dbReference type="PANTHER" id="PTHR10742">
    <property type="entry name" value="FLAVIN MONOAMINE OXIDASE"/>
    <property type="match status" value="1"/>
</dbReference>
<organism evidence="2 3">
    <name type="scientific">Lachancea meyersii CBS 8951</name>
    <dbReference type="NCBI Taxonomy" id="1266667"/>
    <lineage>
        <taxon>Eukaryota</taxon>
        <taxon>Fungi</taxon>
        <taxon>Dikarya</taxon>
        <taxon>Ascomycota</taxon>
        <taxon>Saccharomycotina</taxon>
        <taxon>Saccharomycetes</taxon>
        <taxon>Saccharomycetales</taxon>
        <taxon>Saccharomycetaceae</taxon>
        <taxon>Lachancea</taxon>
    </lineage>
</organism>
<gene>
    <name evidence="2" type="ORF">LAME_0G14488G</name>
</gene>
<dbReference type="GO" id="GO:0016491">
    <property type="term" value="F:oxidoreductase activity"/>
    <property type="evidence" value="ECO:0007669"/>
    <property type="project" value="InterPro"/>
</dbReference>
<evidence type="ECO:0000259" key="1">
    <source>
        <dbReference type="Pfam" id="PF01593"/>
    </source>
</evidence>
<accession>A0A1G4KAD0</accession>
<dbReference type="InterPro" id="IPR002937">
    <property type="entry name" value="Amino_oxidase"/>
</dbReference>
<reference evidence="3" key="1">
    <citation type="submission" date="2016-03" db="EMBL/GenBank/DDBJ databases">
        <authorList>
            <person name="Devillers Hugo."/>
        </authorList>
    </citation>
    <scope>NUCLEOTIDE SEQUENCE [LARGE SCALE GENOMIC DNA]</scope>
</reference>
<name>A0A1G4KAD0_9SACH</name>
<keyword evidence="3" id="KW-1185">Reference proteome</keyword>
<dbReference type="AlphaFoldDB" id="A0A1G4KAD0"/>
<dbReference type="SUPFAM" id="SSF54373">
    <property type="entry name" value="FAD-linked reductases, C-terminal domain"/>
    <property type="match status" value="1"/>
</dbReference>
<evidence type="ECO:0000313" key="2">
    <source>
        <dbReference type="EMBL" id="SCV01164.1"/>
    </source>
</evidence>
<protein>
    <submittedName>
        <fullName evidence="2">LAME_0G14488g1_1</fullName>
    </submittedName>
</protein>
<dbReference type="Pfam" id="PF01593">
    <property type="entry name" value="Amino_oxidase"/>
    <property type="match status" value="1"/>
</dbReference>
<feature type="domain" description="Amine oxidase" evidence="1">
    <location>
        <begin position="13"/>
        <end position="493"/>
    </location>
</feature>
<dbReference type="InterPro" id="IPR050281">
    <property type="entry name" value="Flavin_monoamine_oxidase"/>
</dbReference>
<dbReference type="Proteomes" id="UP000191144">
    <property type="component" value="Chromosome G"/>
</dbReference>
<proteinExistence type="predicted"/>
<dbReference type="Gene3D" id="3.90.660.10">
    <property type="match status" value="1"/>
</dbReference>
<dbReference type="PANTHER" id="PTHR10742:SF410">
    <property type="entry name" value="LYSINE-SPECIFIC HISTONE DEMETHYLASE 2"/>
    <property type="match status" value="1"/>
</dbReference>
<dbReference type="EMBL" id="LT598484">
    <property type="protein sequence ID" value="SCV01164.1"/>
    <property type="molecule type" value="Genomic_DNA"/>
</dbReference>
<dbReference type="Gene3D" id="3.50.50.60">
    <property type="entry name" value="FAD/NAD(P)-binding domain"/>
    <property type="match status" value="1"/>
</dbReference>
<dbReference type="SUPFAM" id="SSF51905">
    <property type="entry name" value="FAD/NAD(P)-binding domain"/>
    <property type="match status" value="1"/>
</dbReference>